<keyword evidence="3" id="KW-1185">Reference proteome</keyword>
<sequence>MADPADANYFPDPRPMSEAPKDRTSVLARILRDLPAKKSGQEASQNLHDLAGLLVVVCHPGDIEGVRDLGWRLAGPFGYGLGPDDWFEGWWPLPGNGEGHGQEDD</sequence>
<comment type="caution">
    <text evidence="2">The sequence shown here is derived from an EMBL/GenBank/DDBJ whole genome shotgun (WGS) entry which is preliminary data.</text>
</comment>
<organism evidence="2 3">
    <name type="scientific">Halovulum marinum</name>
    <dbReference type="NCBI Taxonomy" id="2662447"/>
    <lineage>
        <taxon>Bacteria</taxon>
        <taxon>Pseudomonadati</taxon>
        <taxon>Pseudomonadota</taxon>
        <taxon>Alphaproteobacteria</taxon>
        <taxon>Rhodobacterales</taxon>
        <taxon>Paracoccaceae</taxon>
        <taxon>Halovulum</taxon>
    </lineage>
</organism>
<evidence type="ECO:0000313" key="2">
    <source>
        <dbReference type="EMBL" id="MSU90862.1"/>
    </source>
</evidence>
<dbReference type="AlphaFoldDB" id="A0A6L5Z4A6"/>
<reference evidence="2 3" key="1">
    <citation type="submission" date="2019-10" db="EMBL/GenBank/DDBJ databases">
        <title>Cognatihalovulum marinum gen. nov. sp. nov., a new member of the family Rhodobacteraceae isolated from deep seawater of the Northwest Indian Ocean.</title>
        <authorList>
            <person name="Ruan C."/>
            <person name="Wang J."/>
            <person name="Zheng X."/>
            <person name="Song L."/>
            <person name="Zhu Y."/>
            <person name="Huang Y."/>
            <person name="Lu Z."/>
            <person name="Du W."/>
            <person name="Huang L."/>
            <person name="Dai X."/>
        </authorList>
    </citation>
    <scope>NUCLEOTIDE SEQUENCE [LARGE SCALE GENOMIC DNA]</scope>
    <source>
        <strain evidence="2 3">2CG4</strain>
    </source>
</reference>
<feature type="region of interest" description="Disordered" evidence="1">
    <location>
        <begin position="1"/>
        <end position="21"/>
    </location>
</feature>
<accession>A0A6L5Z4A6</accession>
<evidence type="ECO:0000256" key="1">
    <source>
        <dbReference type="SAM" id="MobiDB-lite"/>
    </source>
</evidence>
<dbReference type="Proteomes" id="UP000474957">
    <property type="component" value="Unassembled WGS sequence"/>
</dbReference>
<proteinExistence type="predicted"/>
<dbReference type="RefSeq" id="WP_154447439.1">
    <property type="nucleotide sequence ID" value="NZ_WIND01000013.1"/>
</dbReference>
<name>A0A6L5Z4A6_9RHOB</name>
<dbReference type="EMBL" id="WIND01000013">
    <property type="protein sequence ID" value="MSU90862.1"/>
    <property type="molecule type" value="Genomic_DNA"/>
</dbReference>
<protein>
    <submittedName>
        <fullName evidence="2">Uncharacterized protein</fullName>
    </submittedName>
</protein>
<evidence type="ECO:0000313" key="3">
    <source>
        <dbReference type="Proteomes" id="UP000474957"/>
    </source>
</evidence>
<gene>
    <name evidence="2" type="ORF">GE300_14755</name>
</gene>